<reference evidence="9 10" key="1">
    <citation type="journal article" date="2021" name="Sci. Rep.">
        <title>Genome sequencing of the multicellular alga Astrephomene provides insights into convergent evolution of germ-soma differentiation.</title>
        <authorList>
            <person name="Yamashita S."/>
            <person name="Yamamoto K."/>
            <person name="Matsuzaki R."/>
            <person name="Suzuki S."/>
            <person name="Yamaguchi H."/>
            <person name="Hirooka S."/>
            <person name="Minakuchi Y."/>
            <person name="Miyagishima S."/>
            <person name="Kawachi M."/>
            <person name="Toyoda A."/>
            <person name="Nozaki H."/>
        </authorList>
    </citation>
    <scope>NUCLEOTIDE SEQUENCE [LARGE SCALE GENOMIC DNA]</scope>
    <source>
        <strain evidence="9 10">NIES-4017</strain>
    </source>
</reference>
<keyword evidence="5" id="KW-0175">Coiled coil</keyword>
<protein>
    <recommendedName>
        <fullName evidence="8">RING-type domain-containing protein</fullName>
    </recommendedName>
</protein>
<feature type="domain" description="RING-type" evidence="8">
    <location>
        <begin position="404"/>
        <end position="431"/>
    </location>
</feature>
<accession>A0AAD3DVT9</accession>
<dbReference type="AlphaFoldDB" id="A0AAD3DVT9"/>
<evidence type="ECO:0000256" key="1">
    <source>
        <dbReference type="ARBA" id="ARBA00022723"/>
    </source>
</evidence>
<evidence type="ECO:0000256" key="3">
    <source>
        <dbReference type="ARBA" id="ARBA00022833"/>
    </source>
</evidence>
<gene>
    <name evidence="9" type="ORF">Agub_g10948</name>
</gene>
<dbReference type="Proteomes" id="UP001054857">
    <property type="component" value="Unassembled WGS sequence"/>
</dbReference>
<evidence type="ECO:0000313" key="9">
    <source>
        <dbReference type="EMBL" id="GFR48941.1"/>
    </source>
</evidence>
<sequence length="637" mass="66772">MRNVALSLLVLIGSASTTFGAWKPETFPNPMKDVTKCGRRGVPSWVCDPDGVIPYDSANVVEGTLKKIFAGEEPYALGPCGSAGPKGFQVAVALVRRMSFTGDAEKAAKRFATALHDSWGVGDAACGNGVLLFLSQEDRQLYISTGAGADKRLTYDVLGDILDDVRPSLKNSKYDEAVERAVVDIGLALAGRPVEPEGEQTSGWEEVTSLGIFASVAGGLIWWASRMESRKRRRYQDCKSKLEKLKRDQAAMRARSYNPTSCPVCLEDFVDDSSSNNGAGAADASKPEGSHVDTGIATAAAAPTTAVALGPATATTMSSTPAGACCSGHHHLPAGAPAAAGAATPAGAETEAELLQPLMTEASSVNGRGGGGGGNSATETAAAGAAAAAAGGQQQPQPPRRPLVLPCGHAFCEPCITQWLEQKKVTCPICRRPIDDDDANTHPTSPRQPPSGTSRTSTTPSDINNRNSNNDRNGNSNNNGTGAGGASSSSGPRPPCTVDDDEDYFDATTTATAGSDAGGFFGSAGLPPRLRLRWGRNRYYGGRWQQHRLTDELLLSEMVFRLRQLQRQHPEYIDNRMAEAWEADLRSGRELNPQQLRSFQLLDPANRSALAGSGRSGASSGFGGGSSMGGGGRGGSW</sequence>
<evidence type="ECO:0000256" key="2">
    <source>
        <dbReference type="ARBA" id="ARBA00022771"/>
    </source>
</evidence>
<keyword evidence="1" id="KW-0479">Metal-binding</keyword>
<organism evidence="9 10">
    <name type="scientific">Astrephomene gubernaculifera</name>
    <dbReference type="NCBI Taxonomy" id="47775"/>
    <lineage>
        <taxon>Eukaryota</taxon>
        <taxon>Viridiplantae</taxon>
        <taxon>Chlorophyta</taxon>
        <taxon>core chlorophytes</taxon>
        <taxon>Chlorophyceae</taxon>
        <taxon>CS clade</taxon>
        <taxon>Chlamydomonadales</taxon>
        <taxon>Astrephomenaceae</taxon>
        <taxon>Astrephomene</taxon>
    </lineage>
</organism>
<dbReference type="Gene3D" id="3.30.40.10">
    <property type="entry name" value="Zinc/RING finger domain, C3HC4 (zinc finger)"/>
    <property type="match status" value="1"/>
</dbReference>
<name>A0AAD3DVT9_9CHLO</name>
<dbReference type="InterPro" id="IPR033438">
    <property type="entry name" value="MOLO1"/>
</dbReference>
<dbReference type="EMBL" id="BMAR01000027">
    <property type="protein sequence ID" value="GFR48941.1"/>
    <property type="molecule type" value="Genomic_DNA"/>
</dbReference>
<dbReference type="InterPro" id="IPR001841">
    <property type="entry name" value="Znf_RING"/>
</dbReference>
<feature type="compositionally biased region" description="Low complexity" evidence="6">
    <location>
        <begin position="450"/>
        <end position="491"/>
    </location>
</feature>
<evidence type="ECO:0000259" key="8">
    <source>
        <dbReference type="PROSITE" id="PS50089"/>
    </source>
</evidence>
<keyword evidence="10" id="KW-1185">Reference proteome</keyword>
<dbReference type="InterPro" id="IPR013083">
    <property type="entry name" value="Znf_RING/FYVE/PHD"/>
</dbReference>
<feature type="signal peptide" evidence="7">
    <location>
        <begin position="1"/>
        <end position="20"/>
    </location>
</feature>
<dbReference type="GO" id="GO:0005892">
    <property type="term" value="C:acetylcholine-gated channel complex"/>
    <property type="evidence" value="ECO:0007669"/>
    <property type="project" value="InterPro"/>
</dbReference>
<keyword evidence="7" id="KW-0732">Signal</keyword>
<dbReference type="SUPFAM" id="SSF57850">
    <property type="entry name" value="RING/U-box"/>
    <property type="match status" value="1"/>
</dbReference>
<feature type="region of interest" description="Disordered" evidence="6">
    <location>
        <begin position="362"/>
        <end position="399"/>
    </location>
</feature>
<comment type="caution">
    <text evidence="9">The sequence shown here is derived from an EMBL/GenBank/DDBJ whole genome shotgun (WGS) entry which is preliminary data.</text>
</comment>
<proteinExistence type="predicted"/>
<feature type="compositionally biased region" description="Gly residues" evidence="6">
    <location>
        <begin position="620"/>
        <end position="637"/>
    </location>
</feature>
<evidence type="ECO:0000256" key="6">
    <source>
        <dbReference type="SAM" id="MobiDB-lite"/>
    </source>
</evidence>
<keyword evidence="3" id="KW-0862">Zinc</keyword>
<dbReference type="PANTHER" id="PTHR33748:SF5">
    <property type="entry name" value="GROUND-LIKE DOMAIN-CONTAINING PROTEIN"/>
    <property type="match status" value="1"/>
</dbReference>
<dbReference type="PANTHER" id="PTHR33748">
    <property type="entry name" value="PROTEIN CBG04600"/>
    <property type="match status" value="1"/>
</dbReference>
<feature type="region of interest" description="Disordered" evidence="6">
    <location>
        <begin position="433"/>
        <end position="503"/>
    </location>
</feature>
<dbReference type="GO" id="GO:0008270">
    <property type="term" value="F:zinc ion binding"/>
    <property type="evidence" value="ECO:0007669"/>
    <property type="project" value="UniProtKB-KW"/>
</dbReference>
<dbReference type="Pfam" id="PF00097">
    <property type="entry name" value="zf-C3HC4"/>
    <property type="match status" value="1"/>
</dbReference>
<dbReference type="InterPro" id="IPR018957">
    <property type="entry name" value="Znf_C3HC4_RING-type"/>
</dbReference>
<feature type="compositionally biased region" description="Low complexity" evidence="6">
    <location>
        <begin position="610"/>
        <end position="619"/>
    </location>
</feature>
<dbReference type="SMART" id="SM00184">
    <property type="entry name" value="RING"/>
    <property type="match status" value="1"/>
</dbReference>
<keyword evidence="2 4" id="KW-0863">Zinc-finger</keyword>
<dbReference type="InterPro" id="IPR017907">
    <property type="entry name" value="Znf_RING_CS"/>
</dbReference>
<feature type="chain" id="PRO_5041972126" description="RING-type domain-containing protein" evidence="7">
    <location>
        <begin position="21"/>
        <end position="637"/>
    </location>
</feature>
<dbReference type="PROSITE" id="PS00518">
    <property type="entry name" value="ZF_RING_1"/>
    <property type="match status" value="1"/>
</dbReference>
<evidence type="ECO:0000313" key="10">
    <source>
        <dbReference type="Proteomes" id="UP001054857"/>
    </source>
</evidence>
<feature type="region of interest" description="Disordered" evidence="6">
    <location>
        <begin position="610"/>
        <end position="637"/>
    </location>
</feature>
<dbReference type="Pfam" id="PF17175">
    <property type="entry name" value="MOLO1"/>
    <property type="match status" value="1"/>
</dbReference>
<feature type="compositionally biased region" description="Low complexity" evidence="6">
    <location>
        <begin position="376"/>
        <end position="395"/>
    </location>
</feature>
<evidence type="ECO:0000256" key="4">
    <source>
        <dbReference type="PROSITE-ProRule" id="PRU00175"/>
    </source>
</evidence>
<feature type="coiled-coil region" evidence="5">
    <location>
        <begin position="228"/>
        <end position="255"/>
    </location>
</feature>
<dbReference type="Gene3D" id="3.10.310.50">
    <property type="match status" value="1"/>
</dbReference>
<dbReference type="PROSITE" id="PS50089">
    <property type="entry name" value="ZF_RING_2"/>
    <property type="match status" value="1"/>
</dbReference>
<evidence type="ECO:0000256" key="5">
    <source>
        <dbReference type="SAM" id="Coils"/>
    </source>
</evidence>
<evidence type="ECO:0000256" key="7">
    <source>
        <dbReference type="SAM" id="SignalP"/>
    </source>
</evidence>